<gene>
    <name evidence="5" type="ORF">MNBD_NITROSPIRAE02-762</name>
</gene>
<feature type="transmembrane region" description="Helical" evidence="2">
    <location>
        <begin position="483"/>
        <end position="501"/>
    </location>
</feature>
<organism evidence="5">
    <name type="scientific">hydrothermal vent metagenome</name>
    <dbReference type="NCBI Taxonomy" id="652676"/>
    <lineage>
        <taxon>unclassified sequences</taxon>
        <taxon>metagenomes</taxon>
        <taxon>ecological metagenomes</taxon>
    </lineage>
</organism>
<dbReference type="InterPro" id="IPR036116">
    <property type="entry name" value="FN3_sf"/>
</dbReference>
<dbReference type="PANTHER" id="PTHR22953:SF153">
    <property type="entry name" value="PURPLE ACID PHOSPHATASE"/>
    <property type="match status" value="1"/>
</dbReference>
<dbReference type="SUPFAM" id="SSF49299">
    <property type="entry name" value="PKD domain"/>
    <property type="match status" value="2"/>
</dbReference>
<evidence type="ECO:0000259" key="4">
    <source>
        <dbReference type="PROSITE" id="PS50853"/>
    </source>
</evidence>
<keyword evidence="2" id="KW-0472">Membrane</keyword>
<dbReference type="AlphaFoldDB" id="A0A3B1CUS9"/>
<dbReference type="InterPro" id="IPR049886">
    <property type="entry name" value="CFI_box_CTERM_dom"/>
</dbReference>
<dbReference type="EMBL" id="UOGH01000236">
    <property type="protein sequence ID" value="VAX32142.1"/>
    <property type="molecule type" value="Genomic_DNA"/>
</dbReference>
<dbReference type="InterPro" id="IPR013783">
    <property type="entry name" value="Ig-like_fold"/>
</dbReference>
<evidence type="ECO:0008006" key="6">
    <source>
        <dbReference type="Google" id="ProtNLM"/>
    </source>
</evidence>
<dbReference type="Pfam" id="PF18911">
    <property type="entry name" value="PKD_4"/>
    <property type="match status" value="2"/>
</dbReference>
<feature type="domain" description="PKD" evidence="3">
    <location>
        <begin position="304"/>
        <end position="391"/>
    </location>
</feature>
<proteinExistence type="predicted"/>
<evidence type="ECO:0000313" key="5">
    <source>
        <dbReference type="EMBL" id="VAX32142.1"/>
    </source>
</evidence>
<reference evidence="5" key="1">
    <citation type="submission" date="2018-06" db="EMBL/GenBank/DDBJ databases">
        <authorList>
            <person name="Zhirakovskaya E."/>
        </authorList>
    </citation>
    <scope>NUCLEOTIDE SEQUENCE</scope>
</reference>
<dbReference type="GO" id="GO:0046872">
    <property type="term" value="F:metal ion binding"/>
    <property type="evidence" value="ECO:0007669"/>
    <property type="project" value="InterPro"/>
</dbReference>
<dbReference type="SUPFAM" id="SSF49265">
    <property type="entry name" value="Fibronectin type III"/>
    <property type="match status" value="1"/>
</dbReference>
<dbReference type="InterPro" id="IPR022409">
    <property type="entry name" value="PKD/Chitinase_dom"/>
</dbReference>
<feature type="domain" description="Fibronectin type-III" evidence="4">
    <location>
        <begin position="19"/>
        <end position="112"/>
    </location>
</feature>
<dbReference type="PANTHER" id="PTHR22953">
    <property type="entry name" value="ACID PHOSPHATASE RELATED"/>
    <property type="match status" value="1"/>
</dbReference>
<keyword evidence="2" id="KW-1133">Transmembrane helix</keyword>
<dbReference type="InterPro" id="IPR003961">
    <property type="entry name" value="FN3_dom"/>
</dbReference>
<dbReference type="NCBIfam" id="NF041770">
    <property type="entry name" value="CFI_box_CTERM"/>
    <property type="match status" value="1"/>
</dbReference>
<sequence length="511" mass="55377">ESDYSNEVSKTIESADTTPPQITGVYAGDITNSSAFINWTTDELSDTQVEYGTTSSYGTKTTLNTQLVISHSQSITGLSPSSEYHYRVLSKDALDNLSISEDFTFTTLTPPDETPPVISNIEVKNITESSATITWITNEAATSQAEYGLSASYGMLTDLDYDLATIHSVDLTGLSSFTTYNFRVSSRDEAGNEALSENRTFTTSNLSPAITSFSPDPVSGNTPLSVTFTASASDPDGYVATYEWDFDGDGNYDEETATTSTTYYTYTEAGTYNAKLRVTDDGGSSTESNRVTITVVSPENQPPVVSSFQATPASGAAPLSVTFSPSASDPDGSIVEYKWDFNGDGAFEASTTSIPVSYLFNSAGTHIVRLKVIDDNEATATAETIVTVTAEDTYSSTLNSSNSGRDGGGCFIATAAFGSYLDPHVMVLRKVRDKYLLTNSIGRSLVSFYYRTSPPIAKYISNHESLKITTRILLTPMVYTLQYPLWAAMIILLISIIWLIIKRRGYLTARQ</sequence>
<dbReference type="InterPro" id="IPR035986">
    <property type="entry name" value="PKD_dom_sf"/>
</dbReference>
<name>A0A3B1CUS9_9ZZZZ</name>
<dbReference type="SMART" id="SM00089">
    <property type="entry name" value="PKD"/>
    <property type="match status" value="2"/>
</dbReference>
<protein>
    <recommendedName>
        <fullName evidence="6">PKD domain-containing protein</fullName>
    </recommendedName>
</protein>
<dbReference type="PROSITE" id="PS50853">
    <property type="entry name" value="FN3"/>
    <property type="match status" value="2"/>
</dbReference>
<evidence type="ECO:0000259" key="3">
    <source>
        <dbReference type="PROSITE" id="PS50093"/>
    </source>
</evidence>
<dbReference type="InterPro" id="IPR000601">
    <property type="entry name" value="PKD_dom"/>
</dbReference>
<dbReference type="SMART" id="SM00060">
    <property type="entry name" value="FN3"/>
    <property type="match status" value="2"/>
</dbReference>
<dbReference type="PROSITE" id="PS50093">
    <property type="entry name" value="PKD"/>
    <property type="match status" value="2"/>
</dbReference>
<dbReference type="CDD" id="cd00146">
    <property type="entry name" value="PKD"/>
    <property type="match status" value="1"/>
</dbReference>
<evidence type="ECO:0000256" key="2">
    <source>
        <dbReference type="SAM" id="Phobius"/>
    </source>
</evidence>
<dbReference type="GO" id="GO:0003993">
    <property type="term" value="F:acid phosphatase activity"/>
    <property type="evidence" value="ECO:0007669"/>
    <property type="project" value="InterPro"/>
</dbReference>
<evidence type="ECO:0000256" key="1">
    <source>
        <dbReference type="ARBA" id="ARBA00022729"/>
    </source>
</evidence>
<dbReference type="Pfam" id="PF16656">
    <property type="entry name" value="Pur_ac_phosph_N"/>
    <property type="match status" value="2"/>
</dbReference>
<feature type="non-terminal residue" evidence="5">
    <location>
        <position position="1"/>
    </location>
</feature>
<keyword evidence="1" id="KW-0732">Signal</keyword>
<dbReference type="Gene3D" id="2.60.40.380">
    <property type="entry name" value="Purple acid phosphatase-like, N-terminal"/>
    <property type="match status" value="1"/>
</dbReference>
<feature type="domain" description="PKD" evidence="3">
    <location>
        <begin position="209"/>
        <end position="295"/>
    </location>
</feature>
<accession>A0A3B1CUS9</accession>
<dbReference type="Gene3D" id="2.60.40.10">
    <property type="entry name" value="Immunoglobulins"/>
    <property type="match status" value="3"/>
</dbReference>
<dbReference type="CDD" id="cd00063">
    <property type="entry name" value="FN3"/>
    <property type="match status" value="2"/>
</dbReference>
<dbReference type="InterPro" id="IPR015914">
    <property type="entry name" value="PAPs_N"/>
</dbReference>
<keyword evidence="2" id="KW-0812">Transmembrane</keyword>
<feature type="domain" description="Fibronectin type-III" evidence="4">
    <location>
        <begin position="117"/>
        <end position="206"/>
    </location>
</feature>
<dbReference type="InterPro" id="IPR039331">
    <property type="entry name" value="PAPs-like"/>
</dbReference>